<gene>
    <name evidence="5" type="ORF">EVG20_g187</name>
</gene>
<dbReference type="InterPro" id="IPR036390">
    <property type="entry name" value="WH_DNA-bd_sf"/>
</dbReference>
<evidence type="ECO:0000256" key="2">
    <source>
        <dbReference type="ARBA" id="ARBA00022980"/>
    </source>
</evidence>
<organism evidence="5 6">
    <name type="scientific">Dentipellis fragilis</name>
    <dbReference type="NCBI Taxonomy" id="205917"/>
    <lineage>
        <taxon>Eukaryota</taxon>
        <taxon>Fungi</taxon>
        <taxon>Dikarya</taxon>
        <taxon>Basidiomycota</taxon>
        <taxon>Agaricomycotina</taxon>
        <taxon>Agaricomycetes</taxon>
        <taxon>Russulales</taxon>
        <taxon>Hericiaceae</taxon>
        <taxon>Dentipellis</taxon>
    </lineage>
</organism>
<proteinExistence type="inferred from homology"/>
<accession>A0A4Y9ZF58</accession>
<dbReference type="GO" id="GO:0003735">
    <property type="term" value="F:structural constituent of ribosome"/>
    <property type="evidence" value="ECO:0007669"/>
    <property type="project" value="InterPro"/>
</dbReference>
<reference evidence="5 6" key="1">
    <citation type="submission" date="2019-02" db="EMBL/GenBank/DDBJ databases">
        <title>Genome sequencing of the rare red list fungi Dentipellis fragilis.</title>
        <authorList>
            <person name="Buettner E."/>
            <person name="Kellner H."/>
        </authorList>
    </citation>
    <scope>NUCLEOTIDE SEQUENCE [LARGE SCALE GENOMIC DNA]</scope>
    <source>
        <strain evidence="5 6">DSM 105465</strain>
    </source>
</reference>
<evidence type="ECO:0000256" key="3">
    <source>
        <dbReference type="ARBA" id="ARBA00023274"/>
    </source>
</evidence>
<dbReference type="GO" id="GO:0006412">
    <property type="term" value="P:translation"/>
    <property type="evidence" value="ECO:0007669"/>
    <property type="project" value="InterPro"/>
</dbReference>
<dbReference type="Pfam" id="PF01090">
    <property type="entry name" value="Ribosomal_S19e"/>
    <property type="match status" value="1"/>
</dbReference>
<evidence type="ECO:0008006" key="7">
    <source>
        <dbReference type="Google" id="ProtNLM"/>
    </source>
</evidence>
<dbReference type="InterPro" id="IPR036388">
    <property type="entry name" value="WH-like_DNA-bd_sf"/>
</dbReference>
<comment type="similarity">
    <text evidence="1">Belongs to the eukaryotic ribosomal protein eS19 family.</text>
</comment>
<dbReference type="EMBL" id="SEOQ01000004">
    <property type="protein sequence ID" value="TFY72820.1"/>
    <property type="molecule type" value="Genomic_DNA"/>
</dbReference>
<evidence type="ECO:0000256" key="1">
    <source>
        <dbReference type="ARBA" id="ARBA00010014"/>
    </source>
</evidence>
<dbReference type="PANTHER" id="PTHR11710">
    <property type="entry name" value="40S RIBOSOMAL PROTEIN S19"/>
    <property type="match status" value="1"/>
</dbReference>
<evidence type="ECO:0000313" key="6">
    <source>
        <dbReference type="Proteomes" id="UP000298327"/>
    </source>
</evidence>
<dbReference type="Proteomes" id="UP000298327">
    <property type="component" value="Unassembled WGS sequence"/>
</dbReference>
<dbReference type="STRING" id="205917.A0A4Y9ZF58"/>
<dbReference type="InterPro" id="IPR001266">
    <property type="entry name" value="Ribosomal_eS19"/>
</dbReference>
<name>A0A4Y9ZF58_9AGAM</name>
<dbReference type="FunFam" id="1.10.10.10:FF:000118">
    <property type="entry name" value="40S ribosomal protein S19"/>
    <property type="match status" value="1"/>
</dbReference>
<dbReference type="PANTHER" id="PTHR11710:SF0">
    <property type="entry name" value="40S RIBOSOMAL PROTEIN S19"/>
    <property type="match status" value="1"/>
</dbReference>
<feature type="region of interest" description="Disordered" evidence="4">
    <location>
        <begin position="138"/>
        <end position="160"/>
    </location>
</feature>
<dbReference type="OrthoDB" id="428974at2759"/>
<keyword evidence="6" id="KW-1185">Reference proteome</keyword>
<sequence>MPGVRDISAEAFIAAYSSHLKRSGKLEVPTWVDIVKTGAFKELAPYDPDWYYVRAAAVARHIYLRKDVGIGALTKLHGGSNRRGNRPSHHGDASGSVQRKVCQSLEKIGVLEKSANGGRRISQDGQRDLDRIATAVVEAEREEEEDEDEEAEEEEEEEPLRAHDLVLKRSIVHLFRLLLSRFTGTRVVIRAMLRSSLSAFRSSDKVPGFSGISPSDRTLFSSLPSTDLQRVCHLRMPNVPRCPFVKLSALDPSDRQMGGHRLGVTLVALGFCAADGADIGAGQTPERVYGPVLGCQARRCLFSAHVFWTSCAGRTLDCMRSRRSLRGVYAIQKADGYD</sequence>
<dbReference type="AlphaFoldDB" id="A0A4Y9ZF58"/>
<dbReference type="SMART" id="SM01413">
    <property type="entry name" value="Ribosomal_S19e"/>
    <property type="match status" value="1"/>
</dbReference>
<dbReference type="Gene3D" id="1.10.10.10">
    <property type="entry name" value="Winged helix-like DNA-binding domain superfamily/Winged helix DNA-binding domain"/>
    <property type="match status" value="1"/>
</dbReference>
<dbReference type="GO" id="GO:0022627">
    <property type="term" value="C:cytosolic small ribosomal subunit"/>
    <property type="evidence" value="ECO:0007669"/>
    <property type="project" value="TreeGrafter"/>
</dbReference>
<keyword evidence="2" id="KW-0689">Ribosomal protein</keyword>
<dbReference type="GO" id="GO:0000028">
    <property type="term" value="P:ribosomal small subunit assembly"/>
    <property type="evidence" value="ECO:0007669"/>
    <property type="project" value="TreeGrafter"/>
</dbReference>
<dbReference type="GO" id="GO:0003723">
    <property type="term" value="F:RNA binding"/>
    <property type="evidence" value="ECO:0007669"/>
    <property type="project" value="TreeGrafter"/>
</dbReference>
<keyword evidence="3" id="KW-0687">Ribonucleoprotein</keyword>
<evidence type="ECO:0000256" key="4">
    <source>
        <dbReference type="SAM" id="MobiDB-lite"/>
    </source>
</evidence>
<comment type="caution">
    <text evidence="5">The sequence shown here is derived from an EMBL/GenBank/DDBJ whole genome shotgun (WGS) entry which is preliminary data.</text>
</comment>
<feature type="compositionally biased region" description="Acidic residues" evidence="4">
    <location>
        <begin position="140"/>
        <end position="158"/>
    </location>
</feature>
<dbReference type="SUPFAM" id="SSF46785">
    <property type="entry name" value="Winged helix' DNA-binding domain"/>
    <property type="match status" value="1"/>
</dbReference>
<feature type="region of interest" description="Disordered" evidence="4">
    <location>
        <begin position="76"/>
        <end position="99"/>
    </location>
</feature>
<evidence type="ECO:0000313" key="5">
    <source>
        <dbReference type="EMBL" id="TFY72820.1"/>
    </source>
</evidence>
<protein>
    <recommendedName>
        <fullName evidence="7">40S ribosomal protein S19</fullName>
    </recommendedName>
</protein>